<organism evidence="2 3">
    <name type="scientific">Polaribacter irgensii 23-P</name>
    <dbReference type="NCBI Taxonomy" id="313594"/>
    <lineage>
        <taxon>Bacteria</taxon>
        <taxon>Pseudomonadati</taxon>
        <taxon>Bacteroidota</taxon>
        <taxon>Flavobacteriia</taxon>
        <taxon>Flavobacteriales</taxon>
        <taxon>Flavobacteriaceae</taxon>
    </lineage>
</organism>
<keyword evidence="2" id="KW-0378">Hydrolase</keyword>
<keyword evidence="3" id="KW-1185">Reference proteome</keyword>
<reference evidence="2 3" key="1">
    <citation type="submission" date="2006-02" db="EMBL/GenBank/DDBJ databases">
        <authorList>
            <person name="Murray A."/>
            <person name="Staley J."/>
            <person name="Ferriera S."/>
            <person name="Johnson J."/>
            <person name="Kravitz S."/>
            <person name="Halpern A."/>
            <person name="Remington K."/>
            <person name="Beeson K."/>
            <person name="Tran B."/>
            <person name="Rogers Y.-H."/>
            <person name="Friedman R."/>
            <person name="Venter J.C."/>
        </authorList>
    </citation>
    <scope>NUCLEOTIDE SEQUENCE [LARGE SCALE GENOMIC DNA]</scope>
    <source>
        <strain evidence="2 3">23-P</strain>
    </source>
</reference>
<evidence type="ECO:0000256" key="1">
    <source>
        <dbReference type="SAM" id="MobiDB-lite"/>
    </source>
</evidence>
<dbReference type="GO" id="GO:0004643">
    <property type="term" value="F:phosphoribosylaminoimidazolecarboxamide formyltransferase activity"/>
    <property type="evidence" value="ECO:0007669"/>
    <property type="project" value="UniProtKB-EC"/>
</dbReference>
<dbReference type="AlphaFoldDB" id="A4BYB9"/>
<proteinExistence type="predicted"/>
<keyword evidence="2" id="KW-0808">Transferase</keyword>
<evidence type="ECO:0000313" key="3">
    <source>
        <dbReference type="Proteomes" id="UP000003053"/>
    </source>
</evidence>
<protein>
    <submittedName>
        <fullName evidence="2">Bifunctional phosphoribosylaminoimidazolecarboxamide formyltransferase/IMP cyclohydrolase</fullName>
        <ecNumber evidence="2">2.1.2.3</ecNumber>
    </submittedName>
</protein>
<comment type="caution">
    <text evidence="2">The sequence shown here is derived from an EMBL/GenBank/DDBJ whole genome shotgun (WGS) entry which is preliminary data.</text>
</comment>
<dbReference type="HOGENOM" id="CLU_3203327_0_0_10"/>
<gene>
    <name evidence="2" type="primary">purH</name>
    <name evidence="2" type="ORF">PI23P_05662</name>
</gene>
<feature type="compositionally biased region" description="Basic and acidic residues" evidence="1">
    <location>
        <begin position="1"/>
        <end position="10"/>
    </location>
</feature>
<dbReference type="EC" id="2.1.2.3" evidence="2"/>
<dbReference type="Proteomes" id="UP000003053">
    <property type="component" value="Unassembled WGS sequence"/>
</dbReference>
<feature type="region of interest" description="Disordered" evidence="1">
    <location>
        <begin position="1"/>
        <end position="22"/>
    </location>
</feature>
<evidence type="ECO:0000313" key="2">
    <source>
        <dbReference type="EMBL" id="EAR13960.1"/>
    </source>
</evidence>
<sequence length="45" mass="5413">MKGRHSESISKGESTFSFAAERQKKPKNFKEKFIEWFRDFLENSE</sequence>
<dbReference type="EMBL" id="AAOG01000001">
    <property type="protein sequence ID" value="EAR13960.1"/>
    <property type="molecule type" value="Genomic_DNA"/>
</dbReference>
<dbReference type="GO" id="GO:0016787">
    <property type="term" value="F:hydrolase activity"/>
    <property type="evidence" value="ECO:0007669"/>
    <property type="project" value="UniProtKB-KW"/>
</dbReference>
<name>A4BYB9_9FLAO</name>
<dbReference type="STRING" id="313594.PI23P_05662"/>
<accession>A4BYB9</accession>